<proteinExistence type="predicted"/>
<keyword evidence="1" id="KW-0472">Membrane</keyword>
<feature type="transmembrane region" description="Helical" evidence="1">
    <location>
        <begin position="48"/>
        <end position="69"/>
    </location>
</feature>
<comment type="caution">
    <text evidence="2">The sequence shown here is derived from an EMBL/GenBank/DDBJ whole genome shotgun (WGS) entry which is preliminary data.</text>
</comment>
<reference evidence="2 3" key="1">
    <citation type="submission" date="2016-05" db="EMBL/GenBank/DDBJ databases">
        <title>Genomic Taxonomy of the Vibrionaceae.</title>
        <authorList>
            <person name="Gomez-Gil B."/>
            <person name="Enciso-Ibarra J."/>
        </authorList>
    </citation>
    <scope>NUCLEOTIDE SEQUENCE [LARGE SCALE GENOMIC DNA]</scope>
    <source>
        <strain evidence="2 3">CAIM 1920</strain>
    </source>
</reference>
<feature type="transmembrane region" description="Helical" evidence="1">
    <location>
        <begin position="12"/>
        <end position="28"/>
    </location>
</feature>
<dbReference type="Proteomes" id="UP000094936">
    <property type="component" value="Unassembled WGS sequence"/>
</dbReference>
<dbReference type="AlphaFoldDB" id="A0A1C3EMR3"/>
<keyword evidence="1" id="KW-1133">Transmembrane helix</keyword>
<evidence type="ECO:0000256" key="1">
    <source>
        <dbReference type="SAM" id="Phobius"/>
    </source>
</evidence>
<keyword evidence="3" id="KW-1185">Reference proteome</keyword>
<accession>A0A1C3EMR3</accession>
<evidence type="ECO:0000313" key="2">
    <source>
        <dbReference type="EMBL" id="ODA34526.1"/>
    </source>
</evidence>
<keyword evidence="1" id="KW-0812">Transmembrane</keyword>
<sequence length="93" mass="9835">MNTITAMIVTDPFFYLAAVPAVLIYGIGKGGLGGALGVVAVPMMSLSLPVQQAAAILLPSLLVMDIFAVKHHYRFSGFRKYSYVSHSDAASTS</sequence>
<protein>
    <submittedName>
        <fullName evidence="2">Uncharacterized protein</fullName>
    </submittedName>
</protein>
<dbReference type="STRING" id="1080227.A8L45_06030"/>
<gene>
    <name evidence="2" type="ORF">A8L45_06030</name>
</gene>
<organism evidence="2 3">
    <name type="scientific">Veronia pacifica</name>
    <dbReference type="NCBI Taxonomy" id="1080227"/>
    <lineage>
        <taxon>Bacteria</taxon>
        <taxon>Pseudomonadati</taxon>
        <taxon>Pseudomonadota</taxon>
        <taxon>Gammaproteobacteria</taxon>
        <taxon>Vibrionales</taxon>
        <taxon>Vibrionaceae</taxon>
        <taxon>Veronia</taxon>
    </lineage>
</organism>
<name>A0A1C3EMR3_9GAMM</name>
<evidence type="ECO:0000313" key="3">
    <source>
        <dbReference type="Proteomes" id="UP000094936"/>
    </source>
</evidence>
<dbReference type="EMBL" id="LYBM01000007">
    <property type="protein sequence ID" value="ODA34526.1"/>
    <property type="molecule type" value="Genomic_DNA"/>
</dbReference>